<reference evidence="4" key="1">
    <citation type="submission" date="2016-08" db="EMBL/GenBank/DDBJ databases">
        <title>Comparative genomics of Lactococcus lactis strain WFLU12 isolated from the gastrointestinal tract of wild olive flounder (Paralichythys olivaceus).</title>
        <authorList>
            <person name="Nguyen T.L."/>
            <person name="Kim D.-H."/>
        </authorList>
    </citation>
    <scope>NUCLEOTIDE SEQUENCE [LARGE SCALE GENOMIC DNA]</scope>
    <source>
        <strain evidence="4">WFLU12</strain>
    </source>
</reference>
<name>A0A2N5WFC8_LACLL</name>
<dbReference type="Proteomes" id="UP000234865">
    <property type="component" value="Unassembled WGS sequence"/>
</dbReference>
<dbReference type="InterPro" id="IPR007345">
    <property type="entry name" value="Polysacch_pyruvyl_Trfase"/>
</dbReference>
<evidence type="ECO:0000313" key="4">
    <source>
        <dbReference type="Proteomes" id="UP000234865"/>
    </source>
</evidence>
<sequence>MKKLLIRAGLNAYDIKTPSNLLERDFLGNNVGNLIYAHSIYRTLTTDNQILEADKYEIHRMKPEEINEKYSGYVIPLADAFRPDFEKYLIELTKIIKQLKIPVYIIGVGVRANKNVSRDNLHFPFDNTVKEFIKAVLEKSSIVGLRGEITSQYLTNLGFREGIDHEAIGCPSMYTYGNELSIKNFPYEKDFNLNLSTNYSKGGATNVLEYMNYIHSTYKNASFIPQELPEFKLLYSGKPTGFASTLYPSSLDTVQYSTGNTRFFLSAKDWIDFLSKKDFSFGTRLHGNITATIAGTPNITIPIDARMKELTDFHRLPTVPIDEINSETKLEDIVKMVDLHSAEKYQKQNYDHYTNFLKKNGLEFFYQTRENRNQTNYDQLYGEKSFAGEVTPITAISKGEVIHRLEEIHSAIENREKNFITRISNWSKVVENKNEVINNLNKEVKKIDKIKTILRND</sequence>
<accession>A0A2N5WFC8</accession>
<dbReference type="RefSeq" id="WP_238377943.1">
    <property type="nucleotide sequence ID" value="NZ_PKRZ01000001.1"/>
</dbReference>
<keyword evidence="1" id="KW-0175">Coiled coil</keyword>
<dbReference type="GO" id="GO:0016740">
    <property type="term" value="F:transferase activity"/>
    <property type="evidence" value="ECO:0007669"/>
    <property type="project" value="UniProtKB-KW"/>
</dbReference>
<organism evidence="3 4">
    <name type="scientific">Lactococcus lactis subsp. lactis</name>
    <name type="common">Streptococcus lactis</name>
    <dbReference type="NCBI Taxonomy" id="1360"/>
    <lineage>
        <taxon>Bacteria</taxon>
        <taxon>Bacillati</taxon>
        <taxon>Bacillota</taxon>
        <taxon>Bacilli</taxon>
        <taxon>Lactobacillales</taxon>
        <taxon>Streptococcaceae</taxon>
        <taxon>Lactococcus</taxon>
    </lineage>
</organism>
<comment type="caution">
    <text evidence="3">The sequence shown here is derived from an EMBL/GenBank/DDBJ whole genome shotgun (WGS) entry which is preliminary data.</text>
</comment>
<proteinExistence type="predicted"/>
<evidence type="ECO:0000313" key="3">
    <source>
        <dbReference type="EMBL" id="PLW60932.2"/>
    </source>
</evidence>
<dbReference type="AlphaFoldDB" id="A0A2N5WFC8"/>
<gene>
    <name evidence="3" type="ORF">CYU10_001990</name>
</gene>
<dbReference type="EMBL" id="PKRZ01000001">
    <property type="protein sequence ID" value="PLW60932.2"/>
    <property type="molecule type" value="Genomic_DNA"/>
</dbReference>
<protein>
    <submittedName>
        <fullName evidence="3">Polysaccharide pyruvyl transferase</fullName>
    </submittedName>
</protein>
<evidence type="ECO:0000256" key="1">
    <source>
        <dbReference type="SAM" id="Coils"/>
    </source>
</evidence>
<evidence type="ECO:0000259" key="2">
    <source>
        <dbReference type="Pfam" id="PF04230"/>
    </source>
</evidence>
<keyword evidence="3" id="KW-0808">Transferase</keyword>
<dbReference type="Pfam" id="PF04230">
    <property type="entry name" value="PS_pyruv_trans"/>
    <property type="match status" value="1"/>
</dbReference>
<feature type="coiled-coil region" evidence="1">
    <location>
        <begin position="423"/>
        <end position="457"/>
    </location>
</feature>
<feature type="domain" description="Polysaccharide pyruvyl transferase" evidence="2">
    <location>
        <begin position="86"/>
        <end position="302"/>
    </location>
</feature>